<feature type="region of interest" description="Disordered" evidence="1">
    <location>
        <begin position="514"/>
        <end position="548"/>
    </location>
</feature>
<comment type="caution">
    <text evidence="2">The sequence shown here is derived from an EMBL/GenBank/DDBJ whole genome shotgun (WGS) entry which is preliminary data.</text>
</comment>
<evidence type="ECO:0000256" key="1">
    <source>
        <dbReference type="SAM" id="MobiDB-lite"/>
    </source>
</evidence>
<feature type="region of interest" description="Disordered" evidence="1">
    <location>
        <begin position="567"/>
        <end position="618"/>
    </location>
</feature>
<dbReference type="AlphaFoldDB" id="A0AAV1KLT7"/>
<reference evidence="2 3" key="1">
    <citation type="submission" date="2023-11" db="EMBL/GenBank/DDBJ databases">
        <authorList>
            <person name="Hedman E."/>
            <person name="Englund M."/>
            <person name="Stromberg M."/>
            <person name="Nyberg Akerstrom W."/>
            <person name="Nylinder S."/>
            <person name="Jareborg N."/>
            <person name="Kallberg Y."/>
            <person name="Kronander E."/>
        </authorList>
    </citation>
    <scope>NUCLEOTIDE SEQUENCE [LARGE SCALE GENOMIC DNA]</scope>
</reference>
<accession>A0AAV1KLT7</accession>
<sequence>MVGKSNKKVKSDRINALRKRYDAFLEEDKKRKDRNEYILERLDEMRSSTMMVQVRHEQKANFFSDFNQQTQHDRKGYLQRTLHSYDKSRSRAFNQPTSPSVQGAALNEAALLKEISKKYILIPRYTNMIEYDYNFSMKSDIVDNNDWKSKYNILEELKKNEKEEEPTTEAIVDNEFTSSIKNKLESKEKIKEVKINEDGCKNDFKNNVNIENNFSTTQTQMAKEYSNNIGEFQAESPIEENTDISKVLRNENCNAMDSHVAAVALTEKEKIQNDYEILLKPKEEDGSTKEFQYNNQKQNISIDNQVATQALSKTEIPHQYETNVMNEQNIEKQNIFNRSENSDTIARESSNTYNALNEPPSEINLEQTKITDNTSINNHNELLLNEEVLQEASSLKEGSYDVGQDRNNQNDTKASTDIEFIEPIDLIQQYEQPEKCEPNIENTFDETQVQEYEAEQNEMFYPEQRDTDYTYDQTSSNDNADMDYANNENYNQNENYAYYEGDSQEQAYPQEINEHEESTEQYDPHYEEQYGNYEQHQQDPQNESVEQFETEDYVTQQDYNQLQYEQTDYNSEKQIERQLDSEQDYVEPHNIVEENTESNMPQQTLQENLNTQEEATVK</sequence>
<feature type="compositionally biased region" description="Basic and acidic residues" evidence="1">
    <location>
        <begin position="570"/>
        <end position="592"/>
    </location>
</feature>
<proteinExistence type="predicted"/>
<feature type="compositionally biased region" description="Basic and acidic residues" evidence="1">
    <location>
        <begin position="514"/>
        <end position="528"/>
    </location>
</feature>
<feature type="region of interest" description="Disordered" evidence="1">
    <location>
        <begin position="461"/>
        <end position="487"/>
    </location>
</feature>
<name>A0AAV1KLT7_9NEOP</name>
<feature type="compositionally biased region" description="Polar residues" evidence="1">
    <location>
        <begin position="470"/>
        <end position="479"/>
    </location>
</feature>
<dbReference type="EMBL" id="CAVLGL010000057">
    <property type="protein sequence ID" value="CAK1583653.1"/>
    <property type="molecule type" value="Genomic_DNA"/>
</dbReference>
<feature type="compositionally biased region" description="Polar residues" evidence="1">
    <location>
        <begin position="597"/>
        <end position="618"/>
    </location>
</feature>
<keyword evidence="3" id="KW-1185">Reference proteome</keyword>
<gene>
    <name evidence="2" type="ORF">PARMNEM_LOCUS5020</name>
</gene>
<organism evidence="2 3">
    <name type="scientific">Parnassius mnemosyne</name>
    <name type="common">clouded apollo</name>
    <dbReference type="NCBI Taxonomy" id="213953"/>
    <lineage>
        <taxon>Eukaryota</taxon>
        <taxon>Metazoa</taxon>
        <taxon>Ecdysozoa</taxon>
        <taxon>Arthropoda</taxon>
        <taxon>Hexapoda</taxon>
        <taxon>Insecta</taxon>
        <taxon>Pterygota</taxon>
        <taxon>Neoptera</taxon>
        <taxon>Endopterygota</taxon>
        <taxon>Lepidoptera</taxon>
        <taxon>Glossata</taxon>
        <taxon>Ditrysia</taxon>
        <taxon>Papilionoidea</taxon>
        <taxon>Papilionidae</taxon>
        <taxon>Parnassiinae</taxon>
        <taxon>Parnassini</taxon>
        <taxon>Parnassius</taxon>
        <taxon>Driopa</taxon>
    </lineage>
</organism>
<evidence type="ECO:0000313" key="2">
    <source>
        <dbReference type="EMBL" id="CAK1583653.1"/>
    </source>
</evidence>
<dbReference type="Proteomes" id="UP001314205">
    <property type="component" value="Unassembled WGS sequence"/>
</dbReference>
<evidence type="ECO:0000313" key="3">
    <source>
        <dbReference type="Proteomes" id="UP001314205"/>
    </source>
</evidence>
<feature type="compositionally biased region" description="Polar residues" evidence="1">
    <location>
        <begin position="532"/>
        <end position="545"/>
    </location>
</feature>
<protein>
    <submittedName>
        <fullName evidence="2">Uncharacterized protein</fullName>
    </submittedName>
</protein>